<accession>A0AA39YX23</accession>
<name>A0AA39YX23_9PEZI</name>
<feature type="compositionally biased region" description="Low complexity" evidence="1">
    <location>
        <begin position="97"/>
        <end position="109"/>
    </location>
</feature>
<feature type="compositionally biased region" description="Basic and acidic residues" evidence="1">
    <location>
        <begin position="210"/>
        <end position="224"/>
    </location>
</feature>
<keyword evidence="3" id="KW-1185">Reference proteome</keyword>
<dbReference type="AlphaFoldDB" id="A0AA39YX23"/>
<reference evidence="2" key="1">
    <citation type="submission" date="2023-06" db="EMBL/GenBank/DDBJ databases">
        <title>Multi-omics analyses reveal the molecular pathogenesis toolkit of Lasiodiplodia hormozganensis, a cross-kingdom pathogen.</title>
        <authorList>
            <person name="Felix C."/>
            <person name="Meneses R."/>
            <person name="Goncalves M.F.M."/>
            <person name="Tilleman L."/>
            <person name="Duarte A.S."/>
            <person name="Jorrin-Novo J.V."/>
            <person name="Van De Peer Y."/>
            <person name="Deforce D."/>
            <person name="Van Nieuwerburgh F."/>
            <person name="Esteves A.C."/>
            <person name="Alves A."/>
        </authorList>
    </citation>
    <scope>NUCLEOTIDE SEQUENCE</scope>
    <source>
        <strain evidence="2">CBS 339.90</strain>
    </source>
</reference>
<comment type="caution">
    <text evidence="2">The sequence shown here is derived from an EMBL/GenBank/DDBJ whole genome shotgun (WGS) entry which is preliminary data.</text>
</comment>
<feature type="compositionally biased region" description="Low complexity" evidence="1">
    <location>
        <begin position="123"/>
        <end position="144"/>
    </location>
</feature>
<evidence type="ECO:0000313" key="2">
    <source>
        <dbReference type="EMBL" id="KAK0660152.1"/>
    </source>
</evidence>
<dbReference type="EMBL" id="JAUJDW010000011">
    <property type="protein sequence ID" value="KAK0660152.1"/>
    <property type="molecule type" value="Genomic_DNA"/>
</dbReference>
<feature type="compositionally biased region" description="Basic and acidic residues" evidence="1">
    <location>
        <begin position="80"/>
        <end position="89"/>
    </location>
</feature>
<protein>
    <submittedName>
        <fullName evidence="2">Uncharacterized protein</fullName>
    </submittedName>
</protein>
<feature type="region of interest" description="Disordered" evidence="1">
    <location>
        <begin position="193"/>
        <end position="224"/>
    </location>
</feature>
<organism evidence="2 3">
    <name type="scientific">Lasiodiplodia hormozganensis</name>
    <dbReference type="NCBI Taxonomy" id="869390"/>
    <lineage>
        <taxon>Eukaryota</taxon>
        <taxon>Fungi</taxon>
        <taxon>Dikarya</taxon>
        <taxon>Ascomycota</taxon>
        <taxon>Pezizomycotina</taxon>
        <taxon>Dothideomycetes</taxon>
        <taxon>Dothideomycetes incertae sedis</taxon>
        <taxon>Botryosphaeriales</taxon>
        <taxon>Botryosphaeriaceae</taxon>
        <taxon>Lasiodiplodia</taxon>
    </lineage>
</organism>
<feature type="region of interest" description="Disordered" evidence="1">
    <location>
        <begin position="67"/>
        <end position="144"/>
    </location>
</feature>
<feature type="region of interest" description="Disordered" evidence="1">
    <location>
        <begin position="1"/>
        <end position="55"/>
    </location>
</feature>
<proteinExistence type="predicted"/>
<sequence>MDAIPSSKKPKRTPKNAARSAHGQRIHNALCEPPTPVPTLSSNNPNVRTRSAARREAAIMAAIPIRSVRAPSASPQDSAINKKENEKNKKSVRFALDDNVVADANTTTTTKDKPNPSSDNPIQPATTSTSSPSTTLTPQRPRPLSAPRILDQLLARNPDFGATHARLRLPSVAPRLLLRPLFADARSGKFSDAATSIAKASPTEEEDAGEKEMQQEKKKMDKKEKGKLLRKMVARIVHDTRDGRDELANAGYFLQVLEEVERTRGGSDDAGAGAGADEGLEGVMPWLVEEVFKMLVILVSWHRQLAPREEGEDAGCVLSVRQVLELVEGEIEAAAKIVHGAV</sequence>
<evidence type="ECO:0000256" key="1">
    <source>
        <dbReference type="SAM" id="MobiDB-lite"/>
    </source>
</evidence>
<dbReference type="Proteomes" id="UP001175001">
    <property type="component" value="Unassembled WGS sequence"/>
</dbReference>
<gene>
    <name evidence="2" type="ORF">DIS24_g3308</name>
</gene>
<evidence type="ECO:0000313" key="3">
    <source>
        <dbReference type="Proteomes" id="UP001175001"/>
    </source>
</evidence>
<feature type="compositionally biased region" description="Polar residues" evidence="1">
    <location>
        <begin position="38"/>
        <end position="49"/>
    </location>
</feature>